<feature type="region of interest" description="Disordered" evidence="2">
    <location>
        <begin position="67"/>
        <end position="87"/>
    </location>
</feature>
<sequence length="720" mass="81187">MSVPQPSSNLCHFFIVIGIGYYAPVDAALGKRGRLRSLRGAAADAEAMLTYINNLKLPQPPQIYKLTSSIPTSRESKEPPEPEHERPTYENIVRVFREVATAVEKAKRSIVHIHFSCHGIKVRTDYPQIKGKSGFDEAIAPYDYNRTGRPLRDVELSMLIRNMTKHGANVSTTFDCCHAGSVSRGDTEKSSSESENEDAGLDECDYTSNTRGSTDTEYGQEKWRDSIYPLHIDNELICLFREVWDDHELQHNSTWLLPVGYDMFGACCSDEKATEEAFDGKFNGIFTRTFITVLDEFRVEGRTPTHDKIRKKVLSSFRKEQIRQTPVFVGNSDRHWLRATNGSNVTSLSVIKADARRVILSEGQAQGVTKGSTYAIYQSLDEPIGDISGKPLVEIDQVLADKCLAKWVTQSCQAFSGADAVLVKYRLDNLQIFTSPVTPRSDIPGAGKYDELRRCTALYGSDMIDFIEDPSPSQDNTAPFRVSVNSSLKYQLTRSSDGAPIPMFPQSESADRFHDYLMQLARFETLKKIHNPFYSAQMEDCLEIYINGKNIMSHCAWEPSQLESLPLLDVKTGKVIVKLRNRINDTLNVTGINFSPFWGTNIFYPLYEDFDTIPGREERNTTWDVAALPESWDNSTDYVDCVKFFISAKSLQINTFQSVMMGPIGEDITGMFRGELDLEELLRNLGAPDRGFERSRERESSQSSPWITLMFKTRTIAGEA</sequence>
<dbReference type="EMBL" id="JAWHQM010000006">
    <property type="protein sequence ID" value="KAK5627620.1"/>
    <property type="molecule type" value="Genomic_DNA"/>
</dbReference>
<feature type="compositionally biased region" description="Basic and acidic residues" evidence="2">
    <location>
        <begin position="74"/>
        <end position="87"/>
    </location>
</feature>
<accession>A0AAN7YWA5</accession>
<dbReference type="PANTHER" id="PTHR48104">
    <property type="entry name" value="METACASPASE-4"/>
    <property type="match status" value="1"/>
</dbReference>
<feature type="transmembrane region" description="Helical" evidence="3">
    <location>
        <begin position="12"/>
        <end position="29"/>
    </location>
</feature>
<dbReference type="GO" id="GO:0006508">
    <property type="term" value="P:proteolysis"/>
    <property type="evidence" value="ECO:0007669"/>
    <property type="project" value="TreeGrafter"/>
</dbReference>
<proteinExistence type="inferred from homology"/>
<evidence type="ECO:0000256" key="2">
    <source>
        <dbReference type="SAM" id="MobiDB-lite"/>
    </source>
</evidence>
<dbReference type="Gene3D" id="3.40.50.1460">
    <property type="match status" value="1"/>
</dbReference>
<feature type="compositionally biased region" description="Acidic residues" evidence="2">
    <location>
        <begin position="194"/>
        <end position="205"/>
    </location>
</feature>
<dbReference type="Proteomes" id="UP001305414">
    <property type="component" value="Unassembled WGS sequence"/>
</dbReference>
<reference evidence="4 5" key="1">
    <citation type="submission" date="2023-10" db="EMBL/GenBank/DDBJ databases">
        <title>Draft genome sequence of Xylaria bambusicola isolate GMP-LS, the root and basal stem rot pathogen of sugarcane in Indonesia.</title>
        <authorList>
            <person name="Selvaraj P."/>
            <person name="Muralishankar V."/>
            <person name="Muruganantham S."/>
            <person name="Sp S."/>
            <person name="Haryani S."/>
            <person name="Lau K.J.X."/>
            <person name="Naqvi N.I."/>
        </authorList>
    </citation>
    <scope>NUCLEOTIDE SEQUENCE [LARGE SCALE GENOMIC DNA]</scope>
    <source>
        <strain evidence="4">GMP-LS</strain>
    </source>
</reference>
<dbReference type="AlphaFoldDB" id="A0AAN7YWA5"/>
<dbReference type="GO" id="GO:0005737">
    <property type="term" value="C:cytoplasm"/>
    <property type="evidence" value="ECO:0007669"/>
    <property type="project" value="TreeGrafter"/>
</dbReference>
<name>A0AAN7YWA5_9PEZI</name>
<dbReference type="PANTHER" id="PTHR48104:SF30">
    <property type="entry name" value="METACASPASE-1"/>
    <property type="match status" value="1"/>
</dbReference>
<organism evidence="4 5">
    <name type="scientific">Xylaria bambusicola</name>
    <dbReference type="NCBI Taxonomy" id="326684"/>
    <lineage>
        <taxon>Eukaryota</taxon>
        <taxon>Fungi</taxon>
        <taxon>Dikarya</taxon>
        <taxon>Ascomycota</taxon>
        <taxon>Pezizomycotina</taxon>
        <taxon>Sordariomycetes</taxon>
        <taxon>Xylariomycetidae</taxon>
        <taxon>Xylariales</taxon>
        <taxon>Xylariaceae</taxon>
        <taxon>Xylaria</taxon>
    </lineage>
</organism>
<keyword evidence="5" id="KW-1185">Reference proteome</keyword>
<evidence type="ECO:0000313" key="4">
    <source>
        <dbReference type="EMBL" id="KAK5627620.1"/>
    </source>
</evidence>
<protein>
    <submittedName>
        <fullName evidence="4">Uncharacterized protein</fullName>
    </submittedName>
</protein>
<dbReference type="InterPro" id="IPR050452">
    <property type="entry name" value="Metacaspase"/>
</dbReference>
<feature type="compositionally biased region" description="Polar residues" evidence="2">
    <location>
        <begin position="206"/>
        <end position="217"/>
    </location>
</feature>
<keyword evidence="3" id="KW-0472">Membrane</keyword>
<evidence type="ECO:0000313" key="5">
    <source>
        <dbReference type="Proteomes" id="UP001305414"/>
    </source>
</evidence>
<gene>
    <name evidence="4" type="ORF">RRF57_003335</name>
</gene>
<evidence type="ECO:0000256" key="3">
    <source>
        <dbReference type="SAM" id="Phobius"/>
    </source>
</evidence>
<feature type="region of interest" description="Disordered" evidence="2">
    <location>
        <begin position="181"/>
        <end position="218"/>
    </location>
</feature>
<comment type="similarity">
    <text evidence="1">Belongs to the peptidase C14B family.</text>
</comment>
<keyword evidence="3" id="KW-1133">Transmembrane helix</keyword>
<dbReference type="GO" id="GO:0004197">
    <property type="term" value="F:cysteine-type endopeptidase activity"/>
    <property type="evidence" value="ECO:0007669"/>
    <property type="project" value="TreeGrafter"/>
</dbReference>
<comment type="caution">
    <text evidence="4">The sequence shown here is derived from an EMBL/GenBank/DDBJ whole genome shotgun (WGS) entry which is preliminary data.</text>
</comment>
<evidence type="ECO:0000256" key="1">
    <source>
        <dbReference type="ARBA" id="ARBA00009005"/>
    </source>
</evidence>
<keyword evidence="3" id="KW-0812">Transmembrane</keyword>